<accession>W6YIU4</accession>
<feature type="non-terminal residue" evidence="1">
    <location>
        <position position="1"/>
    </location>
</feature>
<name>W6YIU4_COCC2</name>
<reference evidence="1 2" key="1">
    <citation type="journal article" date="2013" name="PLoS Genet.">
        <title>Comparative genome structure, secondary metabolite, and effector coding capacity across Cochliobolus pathogens.</title>
        <authorList>
            <person name="Condon B.J."/>
            <person name="Leng Y."/>
            <person name="Wu D."/>
            <person name="Bushley K.E."/>
            <person name="Ohm R.A."/>
            <person name="Otillar R."/>
            <person name="Martin J."/>
            <person name="Schackwitz W."/>
            <person name="Grimwood J."/>
            <person name="MohdZainudin N."/>
            <person name="Xue C."/>
            <person name="Wang R."/>
            <person name="Manning V.A."/>
            <person name="Dhillon B."/>
            <person name="Tu Z.J."/>
            <person name="Steffenson B.J."/>
            <person name="Salamov A."/>
            <person name="Sun H."/>
            <person name="Lowry S."/>
            <person name="LaButti K."/>
            <person name="Han J."/>
            <person name="Copeland A."/>
            <person name="Lindquist E."/>
            <person name="Barry K."/>
            <person name="Schmutz J."/>
            <person name="Baker S.E."/>
            <person name="Ciuffetti L.M."/>
            <person name="Grigoriev I.V."/>
            <person name="Zhong S."/>
            <person name="Turgeon B.G."/>
        </authorList>
    </citation>
    <scope>NUCLEOTIDE SEQUENCE [LARGE SCALE GENOMIC DNA]</scope>
    <source>
        <strain evidence="1 2">26-R-13</strain>
    </source>
</reference>
<proteinExistence type="predicted"/>
<dbReference type="AlphaFoldDB" id="W6YIU4"/>
<dbReference type="Proteomes" id="UP000053841">
    <property type="component" value="Unassembled WGS sequence"/>
</dbReference>
<keyword evidence="2" id="KW-1185">Reference proteome</keyword>
<sequence length="91" mass="10295">LISYRILTMVIILVPGFRDPFLLNSCLFRNIIQNQPLCLSAPEGRILKSEIREGNIFFKVFLFFASHVLYTSAGMNICGHLDVRFGRMGSG</sequence>
<evidence type="ECO:0000313" key="2">
    <source>
        <dbReference type="Proteomes" id="UP000053841"/>
    </source>
</evidence>
<evidence type="ECO:0000313" key="1">
    <source>
        <dbReference type="EMBL" id="EUC37490.1"/>
    </source>
</evidence>
<organism evidence="1 2">
    <name type="scientific">Cochliobolus carbonum (strain 26-R-13)</name>
    <name type="common">Maize leaf spot fungus</name>
    <name type="synonym">Bipolaris zeicola</name>
    <dbReference type="NCBI Taxonomy" id="930089"/>
    <lineage>
        <taxon>Eukaryota</taxon>
        <taxon>Fungi</taxon>
        <taxon>Dikarya</taxon>
        <taxon>Ascomycota</taxon>
        <taxon>Pezizomycotina</taxon>
        <taxon>Dothideomycetes</taxon>
        <taxon>Pleosporomycetidae</taxon>
        <taxon>Pleosporales</taxon>
        <taxon>Pleosporineae</taxon>
        <taxon>Pleosporaceae</taxon>
        <taxon>Bipolaris</taxon>
    </lineage>
</organism>
<dbReference type="RefSeq" id="XP_007708177.1">
    <property type="nucleotide sequence ID" value="XM_007709987.1"/>
</dbReference>
<dbReference type="HOGENOM" id="CLU_2432776_0_0_1"/>
<protein>
    <submittedName>
        <fullName evidence="1">Uncharacterized protein</fullName>
    </submittedName>
</protein>
<dbReference type="EMBL" id="KI964550">
    <property type="protein sequence ID" value="EUC37490.1"/>
    <property type="molecule type" value="Genomic_DNA"/>
</dbReference>
<dbReference type="KEGG" id="bze:COCCADRAFT_85233"/>
<dbReference type="GeneID" id="19151912"/>
<gene>
    <name evidence="1" type="ORF">COCCADRAFT_85233</name>
</gene>